<proteinExistence type="predicted"/>
<feature type="region of interest" description="Disordered" evidence="1">
    <location>
        <begin position="71"/>
        <end position="97"/>
    </location>
</feature>
<dbReference type="EMBL" id="JADCUA010000029">
    <property type="protein sequence ID" value="KAH9830861.1"/>
    <property type="molecule type" value="Genomic_DNA"/>
</dbReference>
<keyword evidence="3" id="KW-1185">Reference proteome</keyword>
<gene>
    <name evidence="2" type="ORF">C8Q71DRAFT_687744</name>
</gene>
<organism evidence="2 3">
    <name type="scientific">Rhodofomes roseus</name>
    <dbReference type="NCBI Taxonomy" id="34475"/>
    <lineage>
        <taxon>Eukaryota</taxon>
        <taxon>Fungi</taxon>
        <taxon>Dikarya</taxon>
        <taxon>Basidiomycota</taxon>
        <taxon>Agaricomycotina</taxon>
        <taxon>Agaricomycetes</taxon>
        <taxon>Polyporales</taxon>
        <taxon>Rhodofomes</taxon>
    </lineage>
</organism>
<sequence length="97" mass="11251">IIGILNVQHNCHKGKCEPTGRRQRQQERTQTDIEESYIEHKDEKRYIVNTHALHNAALLRKLLPRHLTAPVPHIKPDERKAAHHEMAAALRTAQDTR</sequence>
<evidence type="ECO:0000313" key="3">
    <source>
        <dbReference type="Proteomes" id="UP000814176"/>
    </source>
</evidence>
<evidence type="ECO:0000256" key="1">
    <source>
        <dbReference type="SAM" id="MobiDB-lite"/>
    </source>
</evidence>
<protein>
    <submittedName>
        <fullName evidence="2">Uncharacterized protein</fullName>
    </submittedName>
</protein>
<dbReference type="RefSeq" id="XP_047774122.1">
    <property type="nucleotide sequence ID" value="XM_047919820.1"/>
</dbReference>
<reference evidence="2 3" key="1">
    <citation type="journal article" date="2021" name="Environ. Microbiol.">
        <title>Gene family expansions and transcriptome signatures uncover fungal adaptations to wood decay.</title>
        <authorList>
            <person name="Hage H."/>
            <person name="Miyauchi S."/>
            <person name="Viragh M."/>
            <person name="Drula E."/>
            <person name="Min B."/>
            <person name="Chaduli D."/>
            <person name="Navarro D."/>
            <person name="Favel A."/>
            <person name="Norest M."/>
            <person name="Lesage-Meessen L."/>
            <person name="Balint B."/>
            <person name="Merenyi Z."/>
            <person name="de Eugenio L."/>
            <person name="Morin E."/>
            <person name="Martinez A.T."/>
            <person name="Baldrian P."/>
            <person name="Stursova M."/>
            <person name="Martinez M.J."/>
            <person name="Novotny C."/>
            <person name="Magnuson J.K."/>
            <person name="Spatafora J.W."/>
            <person name="Maurice S."/>
            <person name="Pangilinan J."/>
            <person name="Andreopoulos W."/>
            <person name="LaButti K."/>
            <person name="Hundley H."/>
            <person name="Na H."/>
            <person name="Kuo A."/>
            <person name="Barry K."/>
            <person name="Lipzen A."/>
            <person name="Henrissat B."/>
            <person name="Riley R."/>
            <person name="Ahrendt S."/>
            <person name="Nagy L.G."/>
            <person name="Grigoriev I.V."/>
            <person name="Martin F."/>
            <person name="Rosso M.N."/>
        </authorList>
    </citation>
    <scope>NUCLEOTIDE SEQUENCE [LARGE SCALE GENOMIC DNA]</scope>
    <source>
        <strain evidence="2 3">CIRM-BRFM 1785</strain>
    </source>
</reference>
<evidence type="ECO:0000313" key="2">
    <source>
        <dbReference type="EMBL" id="KAH9830861.1"/>
    </source>
</evidence>
<feature type="non-terminal residue" evidence="2">
    <location>
        <position position="97"/>
    </location>
</feature>
<dbReference type="GeneID" id="72000552"/>
<name>A0ABQ8K2D5_9APHY</name>
<feature type="non-terminal residue" evidence="2">
    <location>
        <position position="1"/>
    </location>
</feature>
<feature type="compositionally biased region" description="Basic and acidic residues" evidence="1">
    <location>
        <begin position="74"/>
        <end position="86"/>
    </location>
</feature>
<dbReference type="Proteomes" id="UP000814176">
    <property type="component" value="Unassembled WGS sequence"/>
</dbReference>
<comment type="caution">
    <text evidence="2">The sequence shown here is derived from an EMBL/GenBank/DDBJ whole genome shotgun (WGS) entry which is preliminary data.</text>
</comment>
<accession>A0ABQ8K2D5</accession>